<evidence type="ECO:0000256" key="3">
    <source>
        <dbReference type="ARBA" id="ARBA00022829"/>
    </source>
</evidence>
<feature type="compositionally biased region" description="Basic and acidic residues" evidence="5">
    <location>
        <begin position="228"/>
        <end position="244"/>
    </location>
</feature>
<evidence type="ECO:0000256" key="5">
    <source>
        <dbReference type="SAM" id="MobiDB-lite"/>
    </source>
</evidence>
<dbReference type="InterPro" id="IPR005234">
    <property type="entry name" value="ScpB_csome_segregation"/>
</dbReference>
<evidence type="ECO:0000256" key="2">
    <source>
        <dbReference type="ARBA" id="ARBA00022618"/>
    </source>
</evidence>
<feature type="region of interest" description="Disordered" evidence="5">
    <location>
        <begin position="214"/>
        <end position="244"/>
    </location>
</feature>
<keyword evidence="3" id="KW-0159">Chromosome partition</keyword>
<keyword evidence="4" id="KW-0131">Cell cycle</keyword>
<dbReference type="Pfam" id="PF04079">
    <property type="entry name" value="SMC_ScpB"/>
    <property type="match status" value="1"/>
</dbReference>
<proteinExistence type="predicted"/>
<dbReference type="RefSeq" id="WP_380254133.1">
    <property type="nucleotide sequence ID" value="NZ_JBHUII010000011.1"/>
</dbReference>
<keyword evidence="2" id="KW-0132">Cell division</keyword>
<dbReference type="PANTHER" id="PTHR34298:SF2">
    <property type="entry name" value="SEGREGATION AND CONDENSATION PROTEIN B"/>
    <property type="match status" value="1"/>
</dbReference>
<dbReference type="Gene3D" id="1.10.10.10">
    <property type="entry name" value="Winged helix-like DNA-binding domain superfamily/Winged helix DNA-binding domain"/>
    <property type="match status" value="2"/>
</dbReference>
<evidence type="ECO:0000256" key="4">
    <source>
        <dbReference type="ARBA" id="ARBA00023306"/>
    </source>
</evidence>
<dbReference type="InterPro" id="IPR036390">
    <property type="entry name" value="WH_DNA-bd_sf"/>
</dbReference>
<accession>A0ABW5BPM5</accession>
<protein>
    <submittedName>
        <fullName evidence="6">SMC-Scp complex subunit ScpB</fullName>
    </submittedName>
</protein>
<dbReference type="NCBIfam" id="TIGR00281">
    <property type="entry name" value="SMC-Scp complex subunit ScpB"/>
    <property type="match status" value="1"/>
</dbReference>
<keyword evidence="1" id="KW-0963">Cytoplasm</keyword>
<gene>
    <name evidence="6" type="primary">scpB</name>
    <name evidence="6" type="ORF">ACFSKO_17785</name>
</gene>
<evidence type="ECO:0000313" key="6">
    <source>
        <dbReference type="EMBL" id="MFD2207476.1"/>
    </source>
</evidence>
<feature type="compositionally biased region" description="Acidic residues" evidence="5">
    <location>
        <begin position="218"/>
        <end position="227"/>
    </location>
</feature>
<dbReference type="SUPFAM" id="SSF46785">
    <property type="entry name" value="Winged helix' DNA-binding domain"/>
    <property type="match status" value="2"/>
</dbReference>
<dbReference type="Proteomes" id="UP001597294">
    <property type="component" value="Unassembled WGS sequence"/>
</dbReference>
<dbReference type="InterPro" id="IPR036388">
    <property type="entry name" value="WH-like_DNA-bd_sf"/>
</dbReference>
<sequence length="244" mass="27187">MVLETKYDHIRLIEALLFAATEPLSPKDLARHFPPDTDLLSLLKELKAVYESRGVNLLQLDEKWAFRTAPDMAPLLRIEQSQVKRLTRAGIETLAIIAYHQPVTRAEIEEIRGVALSKGTLDTLLEIGWVRPKGRRRTPGRPVTWATSDRFLDHFSIENLDDLPGLDELKVAGLLDARPAITALGDHGDLLSVAGDGVDIDTLDDENEPFIETLQSDFGDELVNSEDESAKNTDKDRDQSSLPV</sequence>
<dbReference type="PANTHER" id="PTHR34298">
    <property type="entry name" value="SEGREGATION AND CONDENSATION PROTEIN B"/>
    <property type="match status" value="1"/>
</dbReference>
<evidence type="ECO:0000256" key="1">
    <source>
        <dbReference type="ARBA" id="ARBA00022490"/>
    </source>
</evidence>
<reference evidence="7" key="1">
    <citation type="journal article" date="2019" name="Int. J. Syst. Evol. Microbiol.">
        <title>The Global Catalogue of Microorganisms (GCM) 10K type strain sequencing project: providing services to taxonomists for standard genome sequencing and annotation.</title>
        <authorList>
            <consortium name="The Broad Institute Genomics Platform"/>
            <consortium name="The Broad Institute Genome Sequencing Center for Infectious Disease"/>
            <person name="Wu L."/>
            <person name="Ma J."/>
        </authorList>
    </citation>
    <scope>NUCLEOTIDE SEQUENCE [LARGE SCALE GENOMIC DNA]</scope>
    <source>
        <strain evidence="7">CGMCC 4.7192</strain>
    </source>
</reference>
<name>A0ABW5BPM5_9PROT</name>
<comment type="caution">
    <text evidence="6">The sequence shown here is derived from an EMBL/GenBank/DDBJ whole genome shotgun (WGS) entry which is preliminary data.</text>
</comment>
<keyword evidence="7" id="KW-1185">Reference proteome</keyword>
<organism evidence="6 7">
    <name type="scientific">Kiloniella antarctica</name>
    <dbReference type="NCBI Taxonomy" id="1550907"/>
    <lineage>
        <taxon>Bacteria</taxon>
        <taxon>Pseudomonadati</taxon>
        <taxon>Pseudomonadota</taxon>
        <taxon>Alphaproteobacteria</taxon>
        <taxon>Rhodospirillales</taxon>
        <taxon>Kiloniellaceae</taxon>
        <taxon>Kiloniella</taxon>
    </lineage>
</organism>
<evidence type="ECO:0000313" key="7">
    <source>
        <dbReference type="Proteomes" id="UP001597294"/>
    </source>
</evidence>
<dbReference type="EMBL" id="JBHUII010000011">
    <property type="protein sequence ID" value="MFD2207476.1"/>
    <property type="molecule type" value="Genomic_DNA"/>
</dbReference>